<dbReference type="GO" id="GO:0008113">
    <property type="term" value="F:peptide-methionine (S)-S-oxide reductase activity"/>
    <property type="evidence" value="ECO:0007669"/>
    <property type="project" value="UniProtKB-UniRule"/>
</dbReference>
<dbReference type="OrthoDB" id="4174719at2"/>
<dbReference type="Gene3D" id="3.30.1060.10">
    <property type="entry name" value="Peptide methionine sulphoxide reductase MsrA"/>
    <property type="match status" value="1"/>
</dbReference>
<dbReference type="PANTHER" id="PTHR43774">
    <property type="entry name" value="PEPTIDE METHIONINE SULFOXIDE REDUCTASE"/>
    <property type="match status" value="1"/>
</dbReference>
<accession>A7NRH7</accession>
<comment type="similarity">
    <text evidence="1 5">Belongs to the MsrA Met sulfoxide reductase family.</text>
</comment>
<sequence>MTTQPISNHEVATLGGGCFWCLEAVYDEIEGVISVESGYAGGHKPNPTYEEVCTGKTGHAEVVQITFDPQVITFRDLLDIFFSIHDPTTPNRQGADVGPQYRSIILYHNDEQRRIAEATIAELNAANIWNAPIVTEVQPFTVFWIAEEYHQEYFAKNPYQGYCMAVVAPKVLKARKKFADRIKTKR</sequence>
<keyword evidence="8" id="KW-1185">Reference proteome</keyword>
<dbReference type="EC" id="1.8.4.11" evidence="5"/>
<dbReference type="Proteomes" id="UP000000263">
    <property type="component" value="Chromosome"/>
</dbReference>
<dbReference type="Pfam" id="PF01625">
    <property type="entry name" value="PMSR"/>
    <property type="match status" value="1"/>
</dbReference>
<dbReference type="AlphaFoldDB" id="A7NRH7"/>
<protein>
    <recommendedName>
        <fullName evidence="5">Peptide methionine sulfoxide reductase MsrA</fullName>
        <shortName evidence="5">Protein-methionine-S-oxide reductase</shortName>
        <ecNumber evidence="5">1.8.4.11</ecNumber>
    </recommendedName>
    <alternativeName>
        <fullName evidence="5">Peptide-methionine (S)-S-oxide reductase</fullName>
        <shortName evidence="5">Peptide Met(O) reductase</shortName>
    </alternativeName>
</protein>
<evidence type="ECO:0000256" key="2">
    <source>
        <dbReference type="ARBA" id="ARBA00023002"/>
    </source>
</evidence>
<dbReference type="RefSeq" id="WP_012122594.1">
    <property type="nucleotide sequence ID" value="NC_009767.1"/>
</dbReference>
<dbReference type="eggNOG" id="COG0225">
    <property type="taxonomic scope" value="Bacteria"/>
</dbReference>
<evidence type="ECO:0000256" key="5">
    <source>
        <dbReference type="HAMAP-Rule" id="MF_01401"/>
    </source>
</evidence>
<dbReference type="KEGG" id="rca:Rcas_4142"/>
<dbReference type="STRING" id="383372.Rcas_4142"/>
<dbReference type="InterPro" id="IPR036509">
    <property type="entry name" value="Met_Sox_Rdtase_MsrA_sf"/>
</dbReference>
<dbReference type="NCBIfam" id="TIGR00401">
    <property type="entry name" value="msrA"/>
    <property type="match status" value="1"/>
</dbReference>
<dbReference type="PANTHER" id="PTHR43774:SF1">
    <property type="entry name" value="PEPTIDE METHIONINE SULFOXIDE REDUCTASE MSRA 2"/>
    <property type="match status" value="1"/>
</dbReference>
<evidence type="ECO:0000313" key="7">
    <source>
        <dbReference type="EMBL" id="ABU60173.1"/>
    </source>
</evidence>
<evidence type="ECO:0000313" key="8">
    <source>
        <dbReference type="Proteomes" id="UP000000263"/>
    </source>
</evidence>
<dbReference type="InterPro" id="IPR002569">
    <property type="entry name" value="Met_Sox_Rdtase_MsrA_dom"/>
</dbReference>
<comment type="catalytic activity">
    <reaction evidence="4 5">
        <text>[thioredoxin]-disulfide + L-methionine + H2O = L-methionine (S)-S-oxide + [thioredoxin]-dithiol</text>
        <dbReference type="Rhea" id="RHEA:19993"/>
        <dbReference type="Rhea" id="RHEA-COMP:10698"/>
        <dbReference type="Rhea" id="RHEA-COMP:10700"/>
        <dbReference type="ChEBI" id="CHEBI:15377"/>
        <dbReference type="ChEBI" id="CHEBI:29950"/>
        <dbReference type="ChEBI" id="CHEBI:50058"/>
        <dbReference type="ChEBI" id="CHEBI:57844"/>
        <dbReference type="ChEBI" id="CHEBI:58772"/>
        <dbReference type="EC" id="1.8.4.11"/>
    </reaction>
</comment>
<evidence type="ECO:0000256" key="1">
    <source>
        <dbReference type="ARBA" id="ARBA00005591"/>
    </source>
</evidence>
<evidence type="ECO:0000256" key="4">
    <source>
        <dbReference type="ARBA" id="ARBA00048782"/>
    </source>
</evidence>
<reference evidence="7 8" key="1">
    <citation type="submission" date="2007-08" db="EMBL/GenBank/DDBJ databases">
        <title>Complete sequence of Roseiflexus castenholzii DSM 13941.</title>
        <authorList>
            <consortium name="US DOE Joint Genome Institute"/>
            <person name="Copeland A."/>
            <person name="Lucas S."/>
            <person name="Lapidus A."/>
            <person name="Barry K."/>
            <person name="Glavina del Rio T."/>
            <person name="Dalin E."/>
            <person name="Tice H."/>
            <person name="Pitluck S."/>
            <person name="Thompson L.S."/>
            <person name="Brettin T."/>
            <person name="Bruce D."/>
            <person name="Detter J.C."/>
            <person name="Han C."/>
            <person name="Tapia R."/>
            <person name="Schmutz J."/>
            <person name="Larimer F."/>
            <person name="Land M."/>
            <person name="Hauser L."/>
            <person name="Kyrpides N."/>
            <person name="Mikhailova N."/>
            <person name="Bryant D.A."/>
            <person name="Hanada S."/>
            <person name="Tsukatani Y."/>
            <person name="Richardson P."/>
        </authorList>
    </citation>
    <scope>NUCLEOTIDE SEQUENCE [LARGE SCALE GENOMIC DNA]</scope>
    <source>
        <strain evidence="8">DSM 13941 / HLO8</strain>
    </source>
</reference>
<name>A7NRH7_ROSCS</name>
<comment type="function">
    <text evidence="5">Has an important function as a repair enzyme for proteins that have been inactivated by oxidation. Catalyzes the reversible oxidation-reduction of methionine sulfoxide in proteins to methionine.</text>
</comment>
<evidence type="ECO:0000256" key="3">
    <source>
        <dbReference type="ARBA" id="ARBA00047806"/>
    </source>
</evidence>
<gene>
    <name evidence="5" type="primary">msrA</name>
    <name evidence="7" type="ordered locus">Rcas_4142</name>
</gene>
<feature type="domain" description="Peptide methionine sulphoxide reductase MsrA" evidence="6">
    <location>
        <begin position="12"/>
        <end position="163"/>
    </location>
</feature>
<dbReference type="SUPFAM" id="SSF55068">
    <property type="entry name" value="Peptide methionine sulfoxide reductase"/>
    <property type="match status" value="1"/>
</dbReference>
<dbReference type="EMBL" id="CP000804">
    <property type="protein sequence ID" value="ABU60173.1"/>
    <property type="molecule type" value="Genomic_DNA"/>
</dbReference>
<keyword evidence="2 5" id="KW-0560">Oxidoreductase</keyword>
<feature type="active site" evidence="5">
    <location>
        <position position="18"/>
    </location>
</feature>
<proteinExistence type="inferred from homology"/>
<dbReference type="HOGENOM" id="CLU_031040_10_0_0"/>
<evidence type="ECO:0000259" key="6">
    <source>
        <dbReference type="Pfam" id="PF01625"/>
    </source>
</evidence>
<dbReference type="GO" id="GO:0033744">
    <property type="term" value="F:L-methionine:thioredoxin-disulfide S-oxidoreductase activity"/>
    <property type="evidence" value="ECO:0007669"/>
    <property type="project" value="RHEA"/>
</dbReference>
<organism evidence="7 8">
    <name type="scientific">Roseiflexus castenholzii (strain DSM 13941 / HLO8)</name>
    <dbReference type="NCBI Taxonomy" id="383372"/>
    <lineage>
        <taxon>Bacteria</taxon>
        <taxon>Bacillati</taxon>
        <taxon>Chloroflexota</taxon>
        <taxon>Chloroflexia</taxon>
        <taxon>Chloroflexales</taxon>
        <taxon>Roseiflexineae</taxon>
        <taxon>Roseiflexaceae</taxon>
        <taxon>Roseiflexus</taxon>
    </lineage>
</organism>
<comment type="catalytic activity">
    <reaction evidence="3 5">
        <text>L-methionyl-[protein] + [thioredoxin]-disulfide + H2O = L-methionyl-(S)-S-oxide-[protein] + [thioredoxin]-dithiol</text>
        <dbReference type="Rhea" id="RHEA:14217"/>
        <dbReference type="Rhea" id="RHEA-COMP:10698"/>
        <dbReference type="Rhea" id="RHEA-COMP:10700"/>
        <dbReference type="Rhea" id="RHEA-COMP:12313"/>
        <dbReference type="Rhea" id="RHEA-COMP:12315"/>
        <dbReference type="ChEBI" id="CHEBI:15377"/>
        <dbReference type="ChEBI" id="CHEBI:16044"/>
        <dbReference type="ChEBI" id="CHEBI:29950"/>
        <dbReference type="ChEBI" id="CHEBI:44120"/>
        <dbReference type="ChEBI" id="CHEBI:50058"/>
        <dbReference type="EC" id="1.8.4.11"/>
    </reaction>
</comment>
<dbReference type="HAMAP" id="MF_01401">
    <property type="entry name" value="MsrA"/>
    <property type="match status" value="1"/>
</dbReference>